<dbReference type="GO" id="GO:0032995">
    <property type="term" value="P:regulation of fungal-type cell wall biogenesis"/>
    <property type="evidence" value="ECO:0007669"/>
    <property type="project" value="EnsemblFungi"/>
</dbReference>
<dbReference type="PIRSF" id="PIRSF017023">
    <property type="entry name" value="KNR4"/>
    <property type="match status" value="1"/>
</dbReference>
<evidence type="ECO:0000313" key="5">
    <source>
        <dbReference type="Proteomes" id="UP000001997"/>
    </source>
</evidence>
<feature type="compositionally biased region" description="Acidic residues" evidence="2">
    <location>
        <begin position="439"/>
        <end position="448"/>
    </location>
</feature>
<feature type="domain" description="Knr4/Smi1-like" evidence="3">
    <location>
        <begin position="96"/>
        <end position="297"/>
    </location>
</feature>
<dbReference type="GeneID" id="5126465"/>
<feature type="compositionally biased region" description="Polar residues" evidence="2">
    <location>
        <begin position="212"/>
        <end position="222"/>
    </location>
</feature>
<dbReference type="eggNOG" id="ENOG502QTAZ">
    <property type="taxonomic scope" value="Eukaryota"/>
</dbReference>
<feature type="compositionally biased region" description="Low complexity" evidence="2">
    <location>
        <begin position="184"/>
        <end position="195"/>
    </location>
</feature>
<dbReference type="VEuPathDB" id="FungiDB:PGUG_02371"/>
<dbReference type="GO" id="GO:0007346">
    <property type="term" value="P:regulation of mitotic cell cycle"/>
    <property type="evidence" value="ECO:0007669"/>
    <property type="project" value="EnsemblFungi"/>
</dbReference>
<dbReference type="SMART" id="SM00860">
    <property type="entry name" value="SMI1_KNR4"/>
    <property type="match status" value="1"/>
</dbReference>
<dbReference type="OMA" id="TQNDITH"/>
<dbReference type="GO" id="GO:0070880">
    <property type="term" value="P:fungal-type cell wall beta-glucan biosynthetic process"/>
    <property type="evidence" value="ECO:0007669"/>
    <property type="project" value="TreeGrafter"/>
</dbReference>
<evidence type="ECO:0000313" key="4">
    <source>
        <dbReference type="EMBL" id="EDK38273.2"/>
    </source>
</evidence>
<evidence type="ECO:0000256" key="2">
    <source>
        <dbReference type="SAM" id="MobiDB-lite"/>
    </source>
</evidence>
<dbReference type="RefSeq" id="XP_001484642.2">
    <property type="nucleotide sequence ID" value="XM_001484592.1"/>
</dbReference>
<dbReference type="InterPro" id="IPR009203">
    <property type="entry name" value="Knr4/Smi1"/>
</dbReference>
<dbReference type="GO" id="GO:0005935">
    <property type="term" value="C:cellular bud neck"/>
    <property type="evidence" value="ECO:0007669"/>
    <property type="project" value="EnsemblFungi"/>
</dbReference>
<keyword evidence="5" id="KW-1185">Reference proteome</keyword>
<protein>
    <recommendedName>
        <fullName evidence="3">Knr4/Smi1-like domain-containing protein</fullName>
    </recommendedName>
</protein>
<dbReference type="Proteomes" id="UP000001997">
    <property type="component" value="Unassembled WGS sequence"/>
</dbReference>
<dbReference type="Pfam" id="PF09346">
    <property type="entry name" value="SMI1_KNR4"/>
    <property type="match status" value="1"/>
</dbReference>
<dbReference type="PANTHER" id="PTHR47432:SF1">
    <property type="entry name" value="CELL WALL ASSEMBLY REGULATOR SMI1"/>
    <property type="match status" value="1"/>
</dbReference>
<feature type="region of interest" description="Disordered" evidence="2">
    <location>
        <begin position="411"/>
        <end position="448"/>
    </location>
</feature>
<dbReference type="KEGG" id="pgu:PGUG_02371"/>
<dbReference type="InterPro" id="IPR051873">
    <property type="entry name" value="KNR4/SMI1_regulator"/>
</dbReference>
<evidence type="ECO:0000259" key="3">
    <source>
        <dbReference type="SMART" id="SM00860"/>
    </source>
</evidence>
<dbReference type="SUPFAM" id="SSF160631">
    <property type="entry name" value="SMI1/KNR4-like"/>
    <property type="match status" value="1"/>
</dbReference>
<dbReference type="HOGENOM" id="CLU_027501_0_0_1"/>
<dbReference type="InParanoid" id="A5DGH0"/>
<sequence>MKKRFQEWFYTLSTNDKYSDFDSRKSFNRVYNSSSDVLFHQTNGSSASLMAPERDSTDIDLASRMEGVHEVRLAWRHIKNWISKNFPEVESTLQSPCTNSDLAEVQKDLGIILPSCVSEFYKLTDGQEFLQGSVGLIYGLRLLPIDQVVVETENWRKVVHSTPQQASTHPQRRTLSQLGKAQVSESDLTSHSSSSVDLFESTSKPDIHDNSRTASDTSSFSHSFIPRQRSIPPGAIHESYAHDMWIPLVTDGVGNCIGIDLSPPPNGPGVVGQVILFGREFDTKYQVAKTWGDFLLIFANDLENGNFNLKQPTEDMNYGDMLFGSIGELVFYDKDTKEELDYFEVLKRRTMKQWLSSIDESQQSETVKTLINQFRSKKTMLVPLREMSVDDVIRSNLASIDTINEPLNSKRSKLTVKTTSKSSSENDKPDLKSPLSQEIEFDLADSES</sequence>
<comment type="similarity">
    <text evidence="1">Belongs to the KNR4/SMI1 family.</text>
</comment>
<name>A5DGH0_PICGU</name>
<dbReference type="InterPro" id="IPR037883">
    <property type="entry name" value="Knr4/Smi1-like_sf"/>
</dbReference>
<gene>
    <name evidence="4" type="ORF">PGUG_02371</name>
</gene>
<dbReference type="STRING" id="294746.A5DGH0"/>
<accession>A5DGH0</accession>
<feature type="compositionally biased region" description="Polar residues" evidence="2">
    <location>
        <begin position="161"/>
        <end position="179"/>
    </location>
</feature>
<evidence type="ECO:0000256" key="1">
    <source>
        <dbReference type="ARBA" id="ARBA00005303"/>
    </source>
</evidence>
<dbReference type="OrthoDB" id="2305498at2759"/>
<dbReference type="InterPro" id="IPR018958">
    <property type="entry name" value="Knr4/Smi1-like_dom"/>
</dbReference>
<feature type="region of interest" description="Disordered" evidence="2">
    <location>
        <begin position="160"/>
        <end position="226"/>
    </location>
</feature>
<reference evidence="4 5" key="1">
    <citation type="journal article" date="2009" name="Nature">
        <title>Evolution of pathogenicity and sexual reproduction in eight Candida genomes.</title>
        <authorList>
            <person name="Butler G."/>
            <person name="Rasmussen M.D."/>
            <person name="Lin M.F."/>
            <person name="Santos M.A."/>
            <person name="Sakthikumar S."/>
            <person name="Munro C.A."/>
            <person name="Rheinbay E."/>
            <person name="Grabherr M."/>
            <person name="Forche A."/>
            <person name="Reedy J.L."/>
            <person name="Agrafioti I."/>
            <person name="Arnaud M.B."/>
            <person name="Bates S."/>
            <person name="Brown A.J."/>
            <person name="Brunke S."/>
            <person name="Costanzo M.C."/>
            <person name="Fitzpatrick D.A."/>
            <person name="de Groot P.W."/>
            <person name="Harris D."/>
            <person name="Hoyer L.L."/>
            <person name="Hube B."/>
            <person name="Klis F.M."/>
            <person name="Kodira C."/>
            <person name="Lennard N."/>
            <person name="Logue M.E."/>
            <person name="Martin R."/>
            <person name="Neiman A.M."/>
            <person name="Nikolaou E."/>
            <person name="Quail M.A."/>
            <person name="Quinn J."/>
            <person name="Santos M.C."/>
            <person name="Schmitzberger F.F."/>
            <person name="Sherlock G."/>
            <person name="Shah P."/>
            <person name="Silverstein K.A."/>
            <person name="Skrzypek M.S."/>
            <person name="Soll D."/>
            <person name="Staggs R."/>
            <person name="Stansfield I."/>
            <person name="Stumpf M.P."/>
            <person name="Sudbery P.E."/>
            <person name="Srikantha T."/>
            <person name="Zeng Q."/>
            <person name="Berman J."/>
            <person name="Berriman M."/>
            <person name="Heitman J."/>
            <person name="Gow N.A."/>
            <person name="Lorenz M.C."/>
            <person name="Birren B.W."/>
            <person name="Kellis M."/>
            <person name="Cuomo C.A."/>
        </authorList>
    </citation>
    <scope>NUCLEOTIDE SEQUENCE [LARGE SCALE GENOMIC DNA]</scope>
    <source>
        <strain evidence="5">ATCC 6260 / CBS 566 / DSM 6381 / JCM 1539 / NBRC 10279 / NRRL Y-324</strain>
    </source>
</reference>
<dbReference type="FunCoup" id="A5DGH0">
    <property type="interactions" value="74"/>
</dbReference>
<organism evidence="4 5">
    <name type="scientific">Meyerozyma guilliermondii (strain ATCC 6260 / CBS 566 / DSM 6381 / JCM 1539 / NBRC 10279 / NRRL Y-324)</name>
    <name type="common">Yeast</name>
    <name type="synonym">Candida guilliermondii</name>
    <dbReference type="NCBI Taxonomy" id="294746"/>
    <lineage>
        <taxon>Eukaryota</taxon>
        <taxon>Fungi</taxon>
        <taxon>Dikarya</taxon>
        <taxon>Ascomycota</taxon>
        <taxon>Saccharomycotina</taxon>
        <taxon>Pichiomycetes</taxon>
        <taxon>Debaryomycetaceae</taxon>
        <taxon>Meyerozyma</taxon>
    </lineage>
</organism>
<proteinExistence type="inferred from homology"/>
<dbReference type="GO" id="GO:0043332">
    <property type="term" value="C:mating projection tip"/>
    <property type="evidence" value="ECO:0007669"/>
    <property type="project" value="TreeGrafter"/>
</dbReference>
<dbReference type="EMBL" id="CH408157">
    <property type="protein sequence ID" value="EDK38273.2"/>
    <property type="molecule type" value="Genomic_DNA"/>
</dbReference>
<dbReference type="GO" id="GO:0000131">
    <property type="term" value="C:incipient cellular bud site"/>
    <property type="evidence" value="ECO:0007669"/>
    <property type="project" value="EnsemblFungi"/>
</dbReference>
<dbReference type="AlphaFoldDB" id="A5DGH0"/>
<dbReference type="PANTHER" id="PTHR47432">
    <property type="entry name" value="CELL WALL ASSEMBLY REGULATOR SMI1"/>
    <property type="match status" value="1"/>
</dbReference>